<gene>
    <name evidence="3" type="ORF">THRCLA_10043</name>
</gene>
<evidence type="ECO:0000256" key="1">
    <source>
        <dbReference type="SAM" id="MobiDB-lite"/>
    </source>
</evidence>
<dbReference type="InterPro" id="IPR011992">
    <property type="entry name" value="EF-hand-dom_pair"/>
</dbReference>
<sequence length="884" mass="102426">MKSTKSSRLRSKELERLKSRVRERSKQCDVKIRQLCLHLDEPIDFYESNSSLSHSPTTSNDHDNYNDLLTIKMDAEAWFFRIAEQYNYTKDQLIERFYRGKYKEGASKRSYLPLDYVYHVLNDLEPTASDPLTPSMQKFLHEFVVKKQGEYVIDITSAINSLDIWKSPLKTKELSSSTSNDDYIGEENLLAELAQTLGYAGIHDFEEILHGEKEPFIHYKHVHSILQSLVMFNISLTTFYNVCLGFPMQDLLVDVRELILALRDYLRYRDNTPTPPVHDTLKQLQDLLAKHKVQYSTLLKQCSLFDFEDDGLISLSECISVLQSLPCVKLAAPELTKIFSPFLEINNMMRYPQLCQTLCLENKVSAAKVIPYNSQEHEQPKQNITWGSLRSKLYTDDATEKRVYEKVLAIFNKLTMDQRNISKSNIERVLGAHWSTTEIKWVHSQFHEEKENINIARFMACVFPNASFRTPAHHPHIMLRSPRKHKKKTIFEKLEQLHFSRNDIKSAFEAFASPHCSYLTPRQTISAIEELCAPMPFTGTELEELIVALDEKGLGQIRLNSFIDMFYHPKSSTFGKAPRFTTHEEINTPTNRSRTSSPKKHSTSPRRLSPERAKVNKLGISNRPLRADIADTVRRLRHAITTQKVELLKLLNEIDEGVGHSSVRSMTNLLWSIADQYTTIKYSAIESMVELLERHDGTIAIAETMDLIFDWAGLQNHLRTIATYSEVLELFQARDPHHKGHLVLCPDFQNAFYKIFRTKLQEWELYVMMSRFGVKVAGEACIDYKALIAFLLPRTAADIYDELIDRCVPGKSAGDAEIYRCFKKFDKEDKGYFDRKNLRRVLQEEFDIEPTSDQIDAIYRRFLPSPSDQVVRLQHFRQLASQRM</sequence>
<protein>
    <recommendedName>
        <fullName evidence="2">EF-hand domain-containing protein</fullName>
    </recommendedName>
</protein>
<feature type="region of interest" description="Disordered" evidence="1">
    <location>
        <begin position="577"/>
        <end position="613"/>
    </location>
</feature>
<dbReference type="EMBL" id="JNBS01002960">
    <property type="protein sequence ID" value="OQR88885.1"/>
    <property type="molecule type" value="Genomic_DNA"/>
</dbReference>
<dbReference type="OrthoDB" id="64904at2759"/>
<comment type="caution">
    <text evidence="3">The sequence shown here is derived from an EMBL/GenBank/DDBJ whole genome shotgun (WGS) entry which is preliminary data.</text>
</comment>
<proteinExistence type="predicted"/>
<dbReference type="InterPro" id="IPR002048">
    <property type="entry name" value="EF_hand_dom"/>
</dbReference>
<keyword evidence="4" id="KW-1185">Reference proteome</keyword>
<organism evidence="3 4">
    <name type="scientific">Thraustotheca clavata</name>
    <dbReference type="NCBI Taxonomy" id="74557"/>
    <lineage>
        <taxon>Eukaryota</taxon>
        <taxon>Sar</taxon>
        <taxon>Stramenopiles</taxon>
        <taxon>Oomycota</taxon>
        <taxon>Saprolegniomycetes</taxon>
        <taxon>Saprolegniales</taxon>
        <taxon>Achlyaceae</taxon>
        <taxon>Thraustotheca</taxon>
    </lineage>
</organism>
<reference evidence="3 4" key="1">
    <citation type="journal article" date="2014" name="Genome Biol. Evol.">
        <title>The secreted proteins of Achlya hypogyna and Thraustotheca clavata identify the ancestral oomycete secretome and reveal gene acquisitions by horizontal gene transfer.</title>
        <authorList>
            <person name="Misner I."/>
            <person name="Blouin N."/>
            <person name="Leonard G."/>
            <person name="Richards T.A."/>
            <person name="Lane C.E."/>
        </authorList>
    </citation>
    <scope>NUCLEOTIDE SEQUENCE [LARGE SCALE GENOMIC DNA]</scope>
    <source>
        <strain evidence="3 4">ATCC 34112</strain>
    </source>
</reference>
<dbReference type="GO" id="GO:0005509">
    <property type="term" value="F:calcium ion binding"/>
    <property type="evidence" value="ECO:0007669"/>
    <property type="project" value="InterPro"/>
</dbReference>
<feature type="domain" description="EF-hand" evidence="2">
    <location>
        <begin position="813"/>
        <end position="848"/>
    </location>
</feature>
<evidence type="ECO:0000313" key="4">
    <source>
        <dbReference type="Proteomes" id="UP000243217"/>
    </source>
</evidence>
<dbReference type="Gene3D" id="1.10.238.10">
    <property type="entry name" value="EF-hand"/>
    <property type="match status" value="1"/>
</dbReference>
<name>A0A1V9YSZ4_9STRA</name>
<evidence type="ECO:0000313" key="3">
    <source>
        <dbReference type="EMBL" id="OQR88885.1"/>
    </source>
</evidence>
<dbReference type="SUPFAM" id="SSF47473">
    <property type="entry name" value="EF-hand"/>
    <property type="match status" value="1"/>
</dbReference>
<accession>A0A1V9YSZ4</accession>
<feature type="compositionally biased region" description="Polar residues" evidence="1">
    <location>
        <begin position="587"/>
        <end position="596"/>
    </location>
</feature>
<evidence type="ECO:0000259" key="2">
    <source>
        <dbReference type="PROSITE" id="PS50222"/>
    </source>
</evidence>
<dbReference type="PROSITE" id="PS50222">
    <property type="entry name" value="EF_HAND_2"/>
    <property type="match status" value="1"/>
</dbReference>
<dbReference type="Proteomes" id="UP000243217">
    <property type="component" value="Unassembled WGS sequence"/>
</dbReference>
<dbReference type="AlphaFoldDB" id="A0A1V9YSZ4"/>